<protein>
    <submittedName>
        <fullName evidence="1">Uncharacterized protein</fullName>
    </submittedName>
</protein>
<proteinExistence type="predicted"/>
<accession>A0A2Z7B5G4</accession>
<evidence type="ECO:0000313" key="2">
    <source>
        <dbReference type="Proteomes" id="UP000250235"/>
    </source>
</evidence>
<dbReference type="EMBL" id="KV009698">
    <property type="protein sequence ID" value="KZV29035.1"/>
    <property type="molecule type" value="Genomic_DNA"/>
</dbReference>
<name>A0A2Z7B5G4_9LAMI</name>
<reference evidence="1 2" key="1">
    <citation type="journal article" date="2015" name="Proc. Natl. Acad. Sci. U.S.A.">
        <title>The resurrection genome of Boea hygrometrica: A blueprint for survival of dehydration.</title>
        <authorList>
            <person name="Xiao L."/>
            <person name="Yang G."/>
            <person name="Zhang L."/>
            <person name="Yang X."/>
            <person name="Zhao S."/>
            <person name="Ji Z."/>
            <person name="Zhou Q."/>
            <person name="Hu M."/>
            <person name="Wang Y."/>
            <person name="Chen M."/>
            <person name="Xu Y."/>
            <person name="Jin H."/>
            <person name="Xiao X."/>
            <person name="Hu G."/>
            <person name="Bao F."/>
            <person name="Hu Y."/>
            <person name="Wan P."/>
            <person name="Li L."/>
            <person name="Deng X."/>
            <person name="Kuang T."/>
            <person name="Xiang C."/>
            <person name="Zhu J.K."/>
            <person name="Oliver M.J."/>
            <person name="He Y."/>
        </authorList>
    </citation>
    <scope>NUCLEOTIDE SEQUENCE [LARGE SCALE GENOMIC DNA]</scope>
    <source>
        <strain evidence="2">cv. XS01</strain>
    </source>
</reference>
<keyword evidence="2" id="KW-1185">Reference proteome</keyword>
<organism evidence="1 2">
    <name type="scientific">Dorcoceras hygrometricum</name>
    <dbReference type="NCBI Taxonomy" id="472368"/>
    <lineage>
        <taxon>Eukaryota</taxon>
        <taxon>Viridiplantae</taxon>
        <taxon>Streptophyta</taxon>
        <taxon>Embryophyta</taxon>
        <taxon>Tracheophyta</taxon>
        <taxon>Spermatophyta</taxon>
        <taxon>Magnoliopsida</taxon>
        <taxon>eudicotyledons</taxon>
        <taxon>Gunneridae</taxon>
        <taxon>Pentapetalae</taxon>
        <taxon>asterids</taxon>
        <taxon>lamiids</taxon>
        <taxon>Lamiales</taxon>
        <taxon>Gesneriaceae</taxon>
        <taxon>Didymocarpoideae</taxon>
        <taxon>Trichosporeae</taxon>
        <taxon>Loxocarpinae</taxon>
        <taxon>Dorcoceras</taxon>
    </lineage>
</organism>
<gene>
    <name evidence="1" type="ORF">F511_24006</name>
</gene>
<sequence length="266" mass="29205">MGSRTTELYQNSVGKKRKKLDARAFKALFKRQRIKEGFSDIHGKLEGPAKVSHVLNNSGRVTGSKPIGEGEDVRDECYKRLNGILRHLSIDKASEGDLQKSTGNLRTDSEILGKTLTVDFDYIDNVVAESPNPFSLADTRTDSRTAIDESTELQGIQVTVSKEGASTITASILSESLQKDSISSDDASNSMSGLSSHAAEVGTRRSEERFSLFSEQNNCQNFLPVELGRLCQILKLSVIFNFPSSPSCVQVIMLEASIDDSFLLYN</sequence>
<evidence type="ECO:0000313" key="1">
    <source>
        <dbReference type="EMBL" id="KZV29035.1"/>
    </source>
</evidence>
<dbReference type="OrthoDB" id="1751028at2759"/>
<dbReference type="AlphaFoldDB" id="A0A2Z7B5G4"/>
<dbReference type="Proteomes" id="UP000250235">
    <property type="component" value="Unassembled WGS sequence"/>
</dbReference>